<evidence type="ECO:0000256" key="1">
    <source>
        <dbReference type="SAM" id="MobiDB-lite"/>
    </source>
</evidence>
<feature type="region of interest" description="Disordered" evidence="1">
    <location>
        <begin position="283"/>
        <end position="337"/>
    </location>
</feature>
<sequence>GQAERPEGRRRAGGRALALRAGVGAIAAQGELAAHLLLPAQPGHALRRGHPVLPHGGRSDGRRLFDPRVLAGGDRAVAGSARGDLQGLGRVLLHRVLLLHRDRPRLHVRHGAAVRPEQPAADGVALRDGGQPEAQPAALREAQRPGLPAGQHRGADGRLVPEGNPHRPGPERPQVPHRRAGRARVPAPRRRPAADRGGRHLSLARTRHGGRRGVDRPLRRREARPLQGRALLLLPRMVGRHGDPPPFRQQAEVRGAAGELPQRPADRGGGHHLHHPRALRRAEPAGAAPAGGAERPGAALPAAGAGRLPRRNPEAARGIRPRRPGLRRDLPRDERLQAGRLPVAATLRIHLRQLPDTPAPAV</sequence>
<feature type="non-terminal residue" evidence="2">
    <location>
        <position position="362"/>
    </location>
</feature>
<dbReference type="AlphaFoldDB" id="A0A6J4J911"/>
<evidence type="ECO:0000313" key="2">
    <source>
        <dbReference type="EMBL" id="CAA9271701.1"/>
    </source>
</evidence>
<organism evidence="2">
    <name type="scientific">uncultured Acetobacteraceae bacterium</name>
    <dbReference type="NCBI Taxonomy" id="169975"/>
    <lineage>
        <taxon>Bacteria</taxon>
        <taxon>Pseudomonadati</taxon>
        <taxon>Pseudomonadota</taxon>
        <taxon>Alphaproteobacteria</taxon>
        <taxon>Acetobacterales</taxon>
        <taxon>Acetobacteraceae</taxon>
        <taxon>environmental samples</taxon>
    </lineage>
</organism>
<reference evidence="2" key="1">
    <citation type="submission" date="2020-02" db="EMBL/GenBank/DDBJ databases">
        <authorList>
            <person name="Meier V. D."/>
        </authorList>
    </citation>
    <scope>NUCLEOTIDE SEQUENCE</scope>
    <source>
        <strain evidence="2">AVDCRST_MAG04</strain>
    </source>
</reference>
<feature type="non-terminal residue" evidence="2">
    <location>
        <position position="1"/>
    </location>
</feature>
<name>A0A6J4J911_9PROT</name>
<feature type="compositionally biased region" description="Low complexity" evidence="1">
    <location>
        <begin position="284"/>
        <end position="307"/>
    </location>
</feature>
<dbReference type="EMBL" id="CADCTL010000224">
    <property type="protein sequence ID" value="CAA9271701.1"/>
    <property type="molecule type" value="Genomic_DNA"/>
</dbReference>
<feature type="compositionally biased region" description="Basic and acidic residues" evidence="1">
    <location>
        <begin position="326"/>
        <end position="337"/>
    </location>
</feature>
<proteinExistence type="predicted"/>
<feature type="compositionally biased region" description="Basic residues" evidence="1">
    <location>
        <begin position="175"/>
        <end position="191"/>
    </location>
</feature>
<gene>
    <name evidence="2" type="ORF">AVDCRST_MAG04-3125</name>
</gene>
<protein>
    <submittedName>
        <fullName evidence="2">Uncharacterized protein</fullName>
    </submittedName>
</protein>
<feature type="region of interest" description="Disordered" evidence="1">
    <location>
        <begin position="110"/>
        <end position="223"/>
    </location>
</feature>
<accession>A0A6J4J911</accession>